<protein>
    <recommendedName>
        <fullName evidence="3">DUF3223 domain-containing protein</fullName>
    </recommendedName>
</protein>
<dbReference type="HOGENOM" id="CLU_080088_0_0_4"/>
<reference evidence="1 2" key="1">
    <citation type="journal article" date="2015" name="Genome Announc.">
        <title>Complete Genome Sequence of a Novel Bacterium within the Family Rhodocyclaceae That Degrades Polycyclic Aromatic Hydrocarbons.</title>
        <authorList>
            <person name="Singleton D.R."/>
            <person name="Dickey A.N."/>
            <person name="Scholl E.H."/>
            <person name="Wright F.A."/>
            <person name="Aitken M.D."/>
        </authorList>
    </citation>
    <scope>NUCLEOTIDE SEQUENCE [LARGE SCALE GENOMIC DNA]</scope>
    <source>
        <strain evidence="2">PG1-Ca6</strain>
    </source>
</reference>
<sequence length="250" mass="27632">MAIAITLSNGRTWRTKAAALSHFKAMLACHTDGAVVEDRNDHEDLVALLERYDEAITDGPSKTGMGIDHFTRTRNNFNGYSTPSFWVHRTDGTTTDFSYISGVNGQPKGLSREFYDACRAAVQDDLIAAKRRCFFNEHGDEQGCVPCEITSTHIGFEDAHLDHAWPTFGQIVAAFRAARAWTREIPSGIVTLPADAQTQSVFQAIDVAEAFKAFHHDLAVLRIVQRKANLSMAAGQRRPVVQRPLQLSAS</sequence>
<dbReference type="RefSeq" id="WP_202635969.1">
    <property type="nucleotide sequence ID" value="NZ_CP010554.1"/>
</dbReference>
<dbReference type="AlphaFoldDB" id="A0A0C5JK28"/>
<evidence type="ECO:0000313" key="1">
    <source>
        <dbReference type="EMBL" id="AJP47711.1"/>
    </source>
</evidence>
<dbReference type="EMBL" id="CP010554">
    <property type="protein sequence ID" value="AJP47711.1"/>
    <property type="molecule type" value="Genomic_DNA"/>
</dbReference>
<name>A0A0C5JK28_9PROT</name>
<dbReference type="Pfam" id="PF11523">
    <property type="entry name" value="DUF3223"/>
    <property type="match status" value="1"/>
</dbReference>
<proteinExistence type="predicted"/>
<dbReference type="STRING" id="1565605.PG1C_03030"/>
<organism evidence="1 2">
    <name type="scientific">Rugosibacter aromaticivorans</name>
    <dbReference type="NCBI Taxonomy" id="1565605"/>
    <lineage>
        <taxon>Bacteria</taxon>
        <taxon>Pseudomonadati</taxon>
        <taxon>Pseudomonadota</taxon>
        <taxon>Betaproteobacteria</taxon>
        <taxon>Nitrosomonadales</taxon>
        <taxon>Sterolibacteriaceae</taxon>
        <taxon>Rugosibacter</taxon>
    </lineage>
</organism>
<dbReference type="Gene3D" id="3.10.450.40">
    <property type="match status" value="1"/>
</dbReference>
<evidence type="ECO:0008006" key="3">
    <source>
        <dbReference type="Google" id="ProtNLM"/>
    </source>
</evidence>
<gene>
    <name evidence="1" type="ORF">PG1C_03030</name>
</gene>
<keyword evidence="2" id="KW-1185">Reference proteome</keyword>
<dbReference type="KEGG" id="rbu:PG1C_03030"/>
<evidence type="ECO:0000313" key="2">
    <source>
        <dbReference type="Proteomes" id="UP000061603"/>
    </source>
</evidence>
<dbReference type="Proteomes" id="UP000061603">
    <property type="component" value="Chromosome"/>
</dbReference>
<dbReference type="PATRIC" id="fig|1565605.3.peg.637"/>
<accession>A0A0C5JK28</accession>